<reference evidence="8" key="2">
    <citation type="submission" date="2025-09" db="UniProtKB">
        <authorList>
            <consortium name="Ensembl"/>
        </authorList>
    </citation>
    <scope>IDENTIFICATION</scope>
</reference>
<reference evidence="8" key="1">
    <citation type="submission" date="2025-08" db="UniProtKB">
        <authorList>
            <consortium name="Ensembl"/>
        </authorList>
    </citation>
    <scope>IDENTIFICATION</scope>
</reference>
<proteinExistence type="predicted"/>
<accession>A0A3Q3WMH5</accession>
<dbReference type="PANTHER" id="PTHR22906:SF43">
    <property type="entry name" value="PROPERDIN"/>
    <property type="match status" value="1"/>
</dbReference>
<organism evidence="8 9">
    <name type="scientific">Mola mola</name>
    <name type="common">Ocean sunfish</name>
    <name type="synonym">Tetraodon mola</name>
    <dbReference type="NCBI Taxonomy" id="94237"/>
    <lineage>
        <taxon>Eukaryota</taxon>
        <taxon>Metazoa</taxon>
        <taxon>Chordata</taxon>
        <taxon>Craniata</taxon>
        <taxon>Vertebrata</taxon>
        <taxon>Euteleostomi</taxon>
        <taxon>Actinopterygii</taxon>
        <taxon>Neopterygii</taxon>
        <taxon>Teleostei</taxon>
        <taxon>Neoteleostei</taxon>
        <taxon>Acanthomorphata</taxon>
        <taxon>Eupercaria</taxon>
        <taxon>Tetraodontiformes</taxon>
        <taxon>Molidae</taxon>
        <taxon>Mola</taxon>
    </lineage>
</organism>
<evidence type="ECO:0000313" key="9">
    <source>
        <dbReference type="Proteomes" id="UP000261620"/>
    </source>
</evidence>
<evidence type="ECO:0008006" key="10">
    <source>
        <dbReference type="Google" id="ProtNLM"/>
    </source>
</evidence>
<dbReference type="SUPFAM" id="SSF82895">
    <property type="entry name" value="TSP-1 type 1 repeat"/>
    <property type="match status" value="6"/>
</dbReference>
<dbReference type="Proteomes" id="UP000261620">
    <property type="component" value="Unplaced"/>
</dbReference>
<feature type="signal peptide" evidence="7">
    <location>
        <begin position="1"/>
        <end position="24"/>
    </location>
</feature>
<evidence type="ECO:0000256" key="5">
    <source>
        <dbReference type="ARBA" id="ARBA00023157"/>
    </source>
</evidence>
<dbReference type="PANTHER" id="PTHR22906">
    <property type="entry name" value="PROPERDIN"/>
    <property type="match status" value="1"/>
</dbReference>
<dbReference type="InterPro" id="IPR054019">
    <property type="entry name" value="CFP_TSR_C"/>
</dbReference>
<keyword evidence="6" id="KW-0472">Membrane</keyword>
<keyword evidence="2" id="KW-0964">Secreted</keyword>
<keyword evidence="9" id="KW-1185">Reference proteome</keyword>
<dbReference type="PRINTS" id="PR01705">
    <property type="entry name" value="TSP1REPEAT"/>
</dbReference>
<evidence type="ECO:0000313" key="8">
    <source>
        <dbReference type="Ensembl" id="ENSMMOP00000018981.1"/>
    </source>
</evidence>
<dbReference type="SMART" id="SM00209">
    <property type="entry name" value="TSP1"/>
    <property type="match status" value="6"/>
</dbReference>
<keyword evidence="3 7" id="KW-0732">Signal</keyword>
<dbReference type="InterPro" id="IPR036383">
    <property type="entry name" value="TSP1_rpt_sf"/>
</dbReference>
<evidence type="ECO:0000256" key="3">
    <source>
        <dbReference type="ARBA" id="ARBA00022729"/>
    </source>
</evidence>
<keyword evidence="4" id="KW-0677">Repeat</keyword>
<comment type="subcellular location">
    <subcellularLocation>
        <location evidence="1">Secreted</location>
    </subcellularLocation>
</comment>
<keyword evidence="6" id="KW-1133">Transmembrane helix</keyword>
<dbReference type="FunFam" id="2.20.100.10:FF:000007">
    <property type="entry name" value="Thrombospondin 1"/>
    <property type="match status" value="1"/>
</dbReference>
<evidence type="ECO:0000256" key="6">
    <source>
        <dbReference type="SAM" id="Phobius"/>
    </source>
</evidence>
<feature type="chain" id="PRO_5018735537" description="Complement factor properdin" evidence="7">
    <location>
        <begin position="25"/>
        <end position="453"/>
    </location>
</feature>
<name>A0A3Q3WMH5_MOLML</name>
<dbReference type="Ensembl" id="ENSMMOT00000019296.1">
    <property type="protein sequence ID" value="ENSMMOP00000018981.1"/>
    <property type="gene ID" value="ENSMMOG00000014368.1"/>
</dbReference>
<dbReference type="InterPro" id="IPR052065">
    <property type="entry name" value="Compl_asym_regulator"/>
</dbReference>
<dbReference type="PROSITE" id="PS50092">
    <property type="entry name" value="TSP1"/>
    <property type="match status" value="6"/>
</dbReference>
<sequence length="453" mass="50625">WCWLLWSVLVKCVRCFARFDQVLGECNDELGDVDEDDCCQNPRYGYQDNNDTCKYCGPLVLSPWSRWSDCNVLCGDGVTLRHRKYFGIGNSEHRNPEANLEIRPCTGTCCNGTPKGWSQWLAWSTCSVSCGGGGVRKRRRVCSDPPECHAACSGDSDETEACPTHMPCPVHGGWSGWSNWLPCSGSCISSMHDIIIPTKKRSRYCSNPAPSNDTVPPGNRCPGDNFQVEHCSEVPNCPVNGDWGSWSPFSSCPVTCGVGLQVSTRKCDSPAPNHGGQPCQGATRQTNVCKTKVHCPVDGMWSEWSSWTPCKFPFGGRVIHCKHLGGSQTRERQCIHRAHNGSICSGDSLTQRRVCYDVNLCYLKGTWEGWEPWSLCNPSCGETSSRSRRRYCKPDYSEYNCFRDPNQSHAEVNVPANQRGVGQVRYCTVSLPIRTFALVLLVLIVWSWIWFFL</sequence>
<dbReference type="FunFam" id="2.20.100.10:FF:000001">
    <property type="entry name" value="semaphorin-5A isoform X1"/>
    <property type="match status" value="1"/>
</dbReference>
<keyword evidence="6" id="KW-0812">Transmembrane</keyword>
<dbReference type="AlphaFoldDB" id="A0A3Q3WMH5"/>
<keyword evidence="5" id="KW-1015">Disulfide bond</keyword>
<dbReference type="InterPro" id="IPR049536">
    <property type="entry name" value="CFP_TSR-0"/>
</dbReference>
<evidence type="ECO:0000256" key="2">
    <source>
        <dbReference type="ARBA" id="ARBA00022525"/>
    </source>
</evidence>
<evidence type="ECO:0000256" key="7">
    <source>
        <dbReference type="SAM" id="SignalP"/>
    </source>
</evidence>
<dbReference type="Pfam" id="PF18487">
    <property type="entry name" value="TSR"/>
    <property type="match status" value="1"/>
</dbReference>
<evidence type="ECO:0000256" key="1">
    <source>
        <dbReference type="ARBA" id="ARBA00004613"/>
    </source>
</evidence>
<evidence type="ECO:0000256" key="4">
    <source>
        <dbReference type="ARBA" id="ARBA00022737"/>
    </source>
</evidence>
<dbReference type="Pfam" id="PF22195">
    <property type="entry name" value="TSP1_CFP_C"/>
    <property type="match status" value="1"/>
</dbReference>
<dbReference type="InterPro" id="IPR000884">
    <property type="entry name" value="TSP1_rpt"/>
</dbReference>
<dbReference type="Pfam" id="PF00090">
    <property type="entry name" value="TSP_1"/>
    <property type="match status" value="3"/>
</dbReference>
<feature type="transmembrane region" description="Helical" evidence="6">
    <location>
        <begin position="433"/>
        <end position="452"/>
    </location>
</feature>
<dbReference type="Gene3D" id="2.20.100.10">
    <property type="entry name" value="Thrombospondin type-1 (TSP1) repeat"/>
    <property type="match status" value="6"/>
</dbReference>
<protein>
    <recommendedName>
        <fullName evidence="10">Complement factor properdin</fullName>
    </recommendedName>
</protein>